<organism evidence="2 3">
    <name type="scientific">Loigolactobacillus rennini DSM 20253</name>
    <dbReference type="NCBI Taxonomy" id="1423796"/>
    <lineage>
        <taxon>Bacteria</taxon>
        <taxon>Bacillati</taxon>
        <taxon>Bacillota</taxon>
        <taxon>Bacilli</taxon>
        <taxon>Lactobacillales</taxon>
        <taxon>Lactobacillaceae</taxon>
        <taxon>Loigolactobacillus</taxon>
    </lineage>
</organism>
<evidence type="ECO:0000313" key="3">
    <source>
        <dbReference type="Proteomes" id="UP000051638"/>
    </source>
</evidence>
<sequence>MWNKVDQLEKLEAQAIARKQVQRQRRLEIGLIGLVVLTAVILIVMQADIGLVIGSQSVLLLLCWWFDLKKNTKGGWRYDSNSRR</sequence>
<dbReference type="STRING" id="1423796.FC24_GL001846"/>
<gene>
    <name evidence="2" type="ORF">FC24_GL001846</name>
</gene>
<evidence type="ECO:0000256" key="1">
    <source>
        <dbReference type="SAM" id="Phobius"/>
    </source>
</evidence>
<dbReference type="EMBL" id="AYYI01000051">
    <property type="protein sequence ID" value="KRM97038.1"/>
    <property type="molecule type" value="Genomic_DNA"/>
</dbReference>
<keyword evidence="1" id="KW-0472">Membrane</keyword>
<dbReference type="AlphaFoldDB" id="A0A0R2CYI5"/>
<dbReference type="Proteomes" id="UP000051638">
    <property type="component" value="Unassembled WGS sequence"/>
</dbReference>
<proteinExistence type="predicted"/>
<keyword evidence="3" id="KW-1185">Reference proteome</keyword>
<keyword evidence="1" id="KW-1133">Transmembrane helix</keyword>
<dbReference type="PATRIC" id="fig|1423796.3.peg.1873"/>
<feature type="transmembrane region" description="Helical" evidence="1">
    <location>
        <begin position="27"/>
        <end position="45"/>
    </location>
</feature>
<accession>A0A0R2CYI5</accession>
<keyword evidence="1" id="KW-0812">Transmembrane</keyword>
<reference evidence="2 3" key="1">
    <citation type="journal article" date="2015" name="Genome Announc.">
        <title>Expanding the biotechnology potential of lactobacilli through comparative genomics of 213 strains and associated genera.</title>
        <authorList>
            <person name="Sun Z."/>
            <person name="Harris H.M."/>
            <person name="McCann A."/>
            <person name="Guo C."/>
            <person name="Argimon S."/>
            <person name="Zhang W."/>
            <person name="Yang X."/>
            <person name="Jeffery I.B."/>
            <person name="Cooney J.C."/>
            <person name="Kagawa T.F."/>
            <person name="Liu W."/>
            <person name="Song Y."/>
            <person name="Salvetti E."/>
            <person name="Wrobel A."/>
            <person name="Rasinkangas P."/>
            <person name="Parkhill J."/>
            <person name="Rea M.C."/>
            <person name="O'Sullivan O."/>
            <person name="Ritari J."/>
            <person name="Douillard F.P."/>
            <person name="Paul Ross R."/>
            <person name="Yang R."/>
            <person name="Briner A.E."/>
            <person name="Felis G.E."/>
            <person name="de Vos W.M."/>
            <person name="Barrangou R."/>
            <person name="Klaenhammer T.R."/>
            <person name="Caufield P.W."/>
            <person name="Cui Y."/>
            <person name="Zhang H."/>
            <person name="O'Toole P.W."/>
        </authorList>
    </citation>
    <scope>NUCLEOTIDE SEQUENCE [LARGE SCALE GENOMIC DNA]</scope>
    <source>
        <strain evidence="2 3">DSM 20253</strain>
    </source>
</reference>
<evidence type="ECO:0000313" key="2">
    <source>
        <dbReference type="EMBL" id="KRM97038.1"/>
    </source>
</evidence>
<feature type="transmembrane region" description="Helical" evidence="1">
    <location>
        <begin position="51"/>
        <end position="68"/>
    </location>
</feature>
<protein>
    <submittedName>
        <fullName evidence="2">Uncharacterized protein</fullName>
    </submittedName>
</protein>
<comment type="caution">
    <text evidence="2">The sequence shown here is derived from an EMBL/GenBank/DDBJ whole genome shotgun (WGS) entry which is preliminary data.</text>
</comment>
<name>A0A0R2CYI5_9LACO</name>